<organism evidence="1 2">
    <name type="scientific">Bimuria novae-zelandiae CBS 107.79</name>
    <dbReference type="NCBI Taxonomy" id="1447943"/>
    <lineage>
        <taxon>Eukaryota</taxon>
        <taxon>Fungi</taxon>
        <taxon>Dikarya</taxon>
        <taxon>Ascomycota</taxon>
        <taxon>Pezizomycotina</taxon>
        <taxon>Dothideomycetes</taxon>
        <taxon>Pleosporomycetidae</taxon>
        <taxon>Pleosporales</taxon>
        <taxon>Massarineae</taxon>
        <taxon>Didymosphaeriaceae</taxon>
        <taxon>Bimuria</taxon>
    </lineage>
</organism>
<evidence type="ECO:0000313" key="2">
    <source>
        <dbReference type="Proteomes" id="UP000800036"/>
    </source>
</evidence>
<evidence type="ECO:0000313" key="1">
    <source>
        <dbReference type="EMBL" id="KAF1972163.1"/>
    </source>
</evidence>
<dbReference type="InterPro" id="IPR029063">
    <property type="entry name" value="SAM-dependent_MTases_sf"/>
</dbReference>
<gene>
    <name evidence="1" type="ORF">BU23DRAFT_372892</name>
</gene>
<proteinExistence type="predicted"/>
<evidence type="ECO:0008006" key="3">
    <source>
        <dbReference type="Google" id="ProtNLM"/>
    </source>
</evidence>
<reference evidence="1" key="1">
    <citation type="journal article" date="2020" name="Stud. Mycol.">
        <title>101 Dothideomycetes genomes: a test case for predicting lifestyles and emergence of pathogens.</title>
        <authorList>
            <person name="Haridas S."/>
            <person name="Albert R."/>
            <person name="Binder M."/>
            <person name="Bloem J."/>
            <person name="Labutti K."/>
            <person name="Salamov A."/>
            <person name="Andreopoulos B."/>
            <person name="Baker S."/>
            <person name="Barry K."/>
            <person name="Bills G."/>
            <person name="Bluhm B."/>
            <person name="Cannon C."/>
            <person name="Castanera R."/>
            <person name="Culley D."/>
            <person name="Daum C."/>
            <person name="Ezra D."/>
            <person name="Gonzalez J."/>
            <person name="Henrissat B."/>
            <person name="Kuo A."/>
            <person name="Liang C."/>
            <person name="Lipzen A."/>
            <person name="Lutzoni F."/>
            <person name="Magnuson J."/>
            <person name="Mondo S."/>
            <person name="Nolan M."/>
            <person name="Ohm R."/>
            <person name="Pangilinan J."/>
            <person name="Park H.-J."/>
            <person name="Ramirez L."/>
            <person name="Alfaro M."/>
            <person name="Sun H."/>
            <person name="Tritt A."/>
            <person name="Yoshinaga Y."/>
            <person name="Zwiers L.-H."/>
            <person name="Turgeon B."/>
            <person name="Goodwin S."/>
            <person name="Spatafora J."/>
            <person name="Crous P."/>
            <person name="Grigoriev I."/>
        </authorList>
    </citation>
    <scope>NUCLEOTIDE SEQUENCE</scope>
    <source>
        <strain evidence="1">CBS 107.79</strain>
    </source>
</reference>
<keyword evidence="2" id="KW-1185">Reference proteome</keyword>
<dbReference type="Gene3D" id="3.40.50.150">
    <property type="entry name" value="Vaccinia Virus protein VP39"/>
    <property type="match status" value="1"/>
</dbReference>
<dbReference type="Proteomes" id="UP000800036">
    <property type="component" value="Unassembled WGS sequence"/>
</dbReference>
<accession>A0A6A5V405</accession>
<dbReference type="OrthoDB" id="2013972at2759"/>
<dbReference type="EMBL" id="ML976689">
    <property type="protein sequence ID" value="KAF1972163.1"/>
    <property type="molecule type" value="Genomic_DNA"/>
</dbReference>
<dbReference type="SUPFAM" id="SSF53335">
    <property type="entry name" value="S-adenosyl-L-methionine-dependent methyltransferases"/>
    <property type="match status" value="1"/>
</dbReference>
<feature type="non-terminal residue" evidence="1">
    <location>
        <position position="66"/>
    </location>
</feature>
<feature type="non-terminal residue" evidence="1">
    <location>
        <position position="1"/>
    </location>
</feature>
<protein>
    <recommendedName>
        <fullName evidence="3">Methyltransferase domain-containing protein</fullName>
    </recommendedName>
</protein>
<name>A0A6A5V405_9PLEO</name>
<sequence>PNDKQEQERLEIQHLVLLSTDGLHSARIPGWLQRVLDVGTGIVQWAITFAETYPSEMVTAVDISPN</sequence>
<dbReference type="AlphaFoldDB" id="A0A6A5V405"/>